<evidence type="ECO:0000313" key="1">
    <source>
        <dbReference type="EMBL" id="KKN02651.1"/>
    </source>
</evidence>
<comment type="caution">
    <text evidence="1">The sequence shown here is derived from an EMBL/GenBank/DDBJ whole genome shotgun (WGS) entry which is preliminary data.</text>
</comment>
<name>A0A0F9PNI7_9ZZZZ</name>
<protein>
    <submittedName>
        <fullName evidence="1">Uncharacterized protein</fullName>
    </submittedName>
</protein>
<accession>A0A0F9PNI7</accession>
<proteinExistence type="predicted"/>
<organism evidence="1">
    <name type="scientific">marine sediment metagenome</name>
    <dbReference type="NCBI Taxonomy" id="412755"/>
    <lineage>
        <taxon>unclassified sequences</taxon>
        <taxon>metagenomes</taxon>
        <taxon>ecological metagenomes</taxon>
    </lineage>
</organism>
<dbReference type="AlphaFoldDB" id="A0A0F9PNI7"/>
<dbReference type="EMBL" id="LAZR01005126">
    <property type="protein sequence ID" value="KKN02651.1"/>
    <property type="molecule type" value="Genomic_DNA"/>
</dbReference>
<sequence length="77" mass="8697">MEGERPPRRKESTVAEKVQIEVPEGMTAEKLLLLVTSYEEKRVKNSARNTAKRKAVSALIKAHQVEYDKFVSAEAPK</sequence>
<gene>
    <name evidence="1" type="ORF">LCGC14_1115610</name>
</gene>
<reference evidence="1" key="1">
    <citation type="journal article" date="2015" name="Nature">
        <title>Complex archaea that bridge the gap between prokaryotes and eukaryotes.</title>
        <authorList>
            <person name="Spang A."/>
            <person name="Saw J.H."/>
            <person name="Jorgensen S.L."/>
            <person name="Zaremba-Niedzwiedzka K."/>
            <person name="Martijn J."/>
            <person name="Lind A.E."/>
            <person name="van Eijk R."/>
            <person name="Schleper C."/>
            <person name="Guy L."/>
            <person name="Ettema T.J."/>
        </authorList>
    </citation>
    <scope>NUCLEOTIDE SEQUENCE</scope>
</reference>